<keyword evidence="2 6" id="KW-0812">Transmembrane</keyword>
<organism evidence="8 9">
    <name type="scientific">Xylaria arbuscula</name>
    <dbReference type="NCBI Taxonomy" id="114810"/>
    <lineage>
        <taxon>Eukaryota</taxon>
        <taxon>Fungi</taxon>
        <taxon>Dikarya</taxon>
        <taxon>Ascomycota</taxon>
        <taxon>Pezizomycotina</taxon>
        <taxon>Sordariomycetes</taxon>
        <taxon>Xylariomycetidae</taxon>
        <taxon>Xylariales</taxon>
        <taxon>Xylariaceae</taxon>
        <taxon>Xylaria</taxon>
    </lineage>
</organism>
<keyword evidence="4 6" id="KW-0472">Membrane</keyword>
<feature type="region of interest" description="Disordered" evidence="5">
    <location>
        <begin position="148"/>
        <end position="167"/>
    </location>
</feature>
<evidence type="ECO:0000256" key="6">
    <source>
        <dbReference type="SAM" id="Phobius"/>
    </source>
</evidence>
<reference evidence="8" key="1">
    <citation type="submission" date="2022-07" db="EMBL/GenBank/DDBJ databases">
        <title>Genome Sequence of Xylaria arbuscula.</title>
        <authorList>
            <person name="Buettner E."/>
        </authorList>
    </citation>
    <scope>NUCLEOTIDE SEQUENCE</scope>
    <source>
        <strain evidence="8">VT107</strain>
    </source>
</reference>
<accession>A0A9W8N581</accession>
<feature type="transmembrane region" description="Helical" evidence="6">
    <location>
        <begin position="176"/>
        <end position="197"/>
    </location>
</feature>
<dbReference type="GO" id="GO:0071944">
    <property type="term" value="C:cell periphery"/>
    <property type="evidence" value="ECO:0007669"/>
    <property type="project" value="UniProtKB-ARBA"/>
</dbReference>
<comment type="caution">
    <text evidence="8">The sequence shown here is derived from an EMBL/GenBank/DDBJ whole genome shotgun (WGS) entry which is preliminary data.</text>
</comment>
<evidence type="ECO:0008006" key="10">
    <source>
        <dbReference type="Google" id="ProtNLM"/>
    </source>
</evidence>
<feature type="signal peptide" evidence="7">
    <location>
        <begin position="1"/>
        <end position="19"/>
    </location>
</feature>
<protein>
    <recommendedName>
        <fullName evidence="10">Mid2 domain-containing protein</fullName>
    </recommendedName>
</protein>
<comment type="subcellular location">
    <subcellularLocation>
        <location evidence="1">Membrane</location>
        <topology evidence="1">Single-pass membrane protein</topology>
    </subcellularLocation>
</comment>
<evidence type="ECO:0000256" key="4">
    <source>
        <dbReference type="ARBA" id="ARBA00023136"/>
    </source>
</evidence>
<dbReference type="EMBL" id="JANPWZ010002777">
    <property type="protein sequence ID" value="KAJ3556192.1"/>
    <property type="molecule type" value="Genomic_DNA"/>
</dbReference>
<sequence>MVSLRWLASAAILASVITADMLPRATVYEFINPPAPQEAKDFSASHRDIVNVASSPVLDANFMPLEGVHDGEVKEFDWKVQLYDFNLSDSNVFYLLLSSNVDEEPSITCHYFNITDTGSSNAPTSTSTAAPSSSAIKSTLSSSMVTSSTTTSSVTSTSAPSPDNSPAATLSTGVQAGIGIGAALAGLSSVAIAILIYRRLRKQPAQGQGQQDVGPQEPQEPQEYYKYFDPQQGHYMGQMPPVEIDSHTRDVSELPGADLTSPGGKP</sequence>
<dbReference type="InterPro" id="IPR051694">
    <property type="entry name" value="Immunoregulatory_rcpt-like"/>
</dbReference>
<feature type="region of interest" description="Disordered" evidence="5">
    <location>
        <begin position="205"/>
        <end position="266"/>
    </location>
</feature>
<proteinExistence type="predicted"/>
<evidence type="ECO:0000256" key="1">
    <source>
        <dbReference type="ARBA" id="ARBA00004167"/>
    </source>
</evidence>
<feature type="chain" id="PRO_5040802474" description="Mid2 domain-containing protein" evidence="7">
    <location>
        <begin position="20"/>
        <end position="266"/>
    </location>
</feature>
<gene>
    <name evidence="8" type="ORF">NPX13_g10191</name>
</gene>
<dbReference type="PANTHER" id="PTHR15549">
    <property type="entry name" value="PAIRED IMMUNOGLOBULIN-LIKE TYPE 2 RECEPTOR"/>
    <property type="match status" value="1"/>
</dbReference>
<dbReference type="VEuPathDB" id="FungiDB:F4678DRAFT_460293"/>
<name>A0A9W8N581_9PEZI</name>
<evidence type="ECO:0000256" key="2">
    <source>
        <dbReference type="ARBA" id="ARBA00022692"/>
    </source>
</evidence>
<keyword evidence="7" id="KW-0732">Signal</keyword>
<evidence type="ECO:0000313" key="9">
    <source>
        <dbReference type="Proteomes" id="UP001148614"/>
    </source>
</evidence>
<evidence type="ECO:0000256" key="7">
    <source>
        <dbReference type="SAM" id="SignalP"/>
    </source>
</evidence>
<feature type="compositionally biased region" description="Low complexity" evidence="5">
    <location>
        <begin position="148"/>
        <end position="158"/>
    </location>
</feature>
<evidence type="ECO:0000256" key="3">
    <source>
        <dbReference type="ARBA" id="ARBA00022989"/>
    </source>
</evidence>
<dbReference type="GO" id="GO:0016020">
    <property type="term" value="C:membrane"/>
    <property type="evidence" value="ECO:0007669"/>
    <property type="project" value="UniProtKB-SubCell"/>
</dbReference>
<dbReference type="AlphaFoldDB" id="A0A9W8N581"/>
<keyword evidence="9" id="KW-1185">Reference proteome</keyword>
<evidence type="ECO:0000256" key="5">
    <source>
        <dbReference type="SAM" id="MobiDB-lite"/>
    </source>
</evidence>
<evidence type="ECO:0000313" key="8">
    <source>
        <dbReference type="EMBL" id="KAJ3556192.1"/>
    </source>
</evidence>
<dbReference type="Proteomes" id="UP001148614">
    <property type="component" value="Unassembled WGS sequence"/>
</dbReference>
<keyword evidence="3 6" id="KW-1133">Transmembrane helix</keyword>
<dbReference type="PANTHER" id="PTHR15549:SF30">
    <property type="entry name" value="MID2 DOMAIN-CONTAINING PROTEIN"/>
    <property type="match status" value="1"/>
</dbReference>